<dbReference type="AlphaFoldDB" id="A0AB34GTX6"/>
<evidence type="ECO:0000256" key="2">
    <source>
        <dbReference type="SAM" id="Phobius"/>
    </source>
</evidence>
<feature type="compositionally biased region" description="Basic and acidic residues" evidence="1">
    <location>
        <begin position="134"/>
        <end position="151"/>
    </location>
</feature>
<evidence type="ECO:0000256" key="1">
    <source>
        <dbReference type="SAM" id="MobiDB-lite"/>
    </source>
</evidence>
<keyword evidence="2" id="KW-1133">Transmembrane helix</keyword>
<dbReference type="Proteomes" id="UP001159641">
    <property type="component" value="Unassembled WGS sequence"/>
</dbReference>
<keyword evidence="2" id="KW-0812">Transmembrane</keyword>
<sequence length="268" mass="28477">MEGTAPVSLGLRLAPRVPVTLPQQHTDVSAVAVPGAAEEDSLDPVPANVRVTEFPGAAETPFQASSHIAAVVSNGHQPSGDTTPTLEPSLDVRGLERFMAIRGFSSESFASSPSTHHGTQNDPSFDSLETCLPSDRDEQSKHKEPKVREGNGESGVGHPRKTNPRPELGQDEARAPLGIQLRTLQLGILLCLSAALGMAVALGLRYLHTQSCHERTEVSFSEPAGDAAARSDGGEIVHVRRIGENSFVLVEAEYNWITPAVGSKKTVL</sequence>
<feature type="region of interest" description="Disordered" evidence="1">
    <location>
        <begin position="108"/>
        <end position="170"/>
    </location>
</feature>
<reference evidence="3 4" key="1">
    <citation type="submission" date="2022-11" db="EMBL/GenBank/DDBJ databases">
        <title>Whole genome sequence of Eschrichtius robustus ER-17-0199.</title>
        <authorList>
            <person name="Bruniche-Olsen A."/>
            <person name="Black A.N."/>
            <person name="Fields C.J."/>
            <person name="Walden K."/>
            <person name="Dewoody J.A."/>
        </authorList>
    </citation>
    <scope>NUCLEOTIDE SEQUENCE [LARGE SCALE GENOMIC DNA]</scope>
    <source>
        <strain evidence="3">ER-17-0199</strain>
        <tissue evidence="3">Blubber</tissue>
    </source>
</reference>
<accession>A0AB34GTX6</accession>
<evidence type="ECO:0000313" key="4">
    <source>
        <dbReference type="Proteomes" id="UP001159641"/>
    </source>
</evidence>
<organism evidence="3 4">
    <name type="scientific">Eschrichtius robustus</name>
    <name type="common">California gray whale</name>
    <name type="synonym">Eschrichtius gibbosus</name>
    <dbReference type="NCBI Taxonomy" id="9764"/>
    <lineage>
        <taxon>Eukaryota</taxon>
        <taxon>Metazoa</taxon>
        <taxon>Chordata</taxon>
        <taxon>Craniata</taxon>
        <taxon>Vertebrata</taxon>
        <taxon>Euteleostomi</taxon>
        <taxon>Mammalia</taxon>
        <taxon>Eutheria</taxon>
        <taxon>Laurasiatheria</taxon>
        <taxon>Artiodactyla</taxon>
        <taxon>Whippomorpha</taxon>
        <taxon>Cetacea</taxon>
        <taxon>Mysticeti</taxon>
        <taxon>Eschrichtiidae</taxon>
        <taxon>Eschrichtius</taxon>
    </lineage>
</organism>
<comment type="caution">
    <text evidence="3">The sequence shown here is derived from an EMBL/GenBank/DDBJ whole genome shotgun (WGS) entry which is preliminary data.</text>
</comment>
<name>A0AB34GTX6_ESCRO</name>
<keyword evidence="4" id="KW-1185">Reference proteome</keyword>
<feature type="transmembrane region" description="Helical" evidence="2">
    <location>
        <begin position="186"/>
        <end position="207"/>
    </location>
</feature>
<protein>
    <submittedName>
        <fullName evidence="3">Uncharacterized protein</fullName>
    </submittedName>
</protein>
<evidence type="ECO:0000313" key="3">
    <source>
        <dbReference type="EMBL" id="KAJ8782422.1"/>
    </source>
</evidence>
<dbReference type="EMBL" id="JAIQCJ010002112">
    <property type="protein sequence ID" value="KAJ8782422.1"/>
    <property type="molecule type" value="Genomic_DNA"/>
</dbReference>
<gene>
    <name evidence="3" type="ORF">J1605_010130</name>
</gene>
<proteinExistence type="predicted"/>
<keyword evidence="2" id="KW-0472">Membrane</keyword>
<feature type="compositionally biased region" description="Polar residues" evidence="1">
    <location>
        <begin position="115"/>
        <end position="124"/>
    </location>
</feature>